<sequence length="68" mass="8068">MKNFCLLYCIIHQGNNQILDSIFSAFGRVLSDYVHHQHELKFEFNLHLGPERHYCCFLQEPQMILDDG</sequence>
<organism evidence="1 2">
    <name type="scientific">Arctium lappa</name>
    <name type="common">Greater burdock</name>
    <name type="synonym">Lappa major</name>
    <dbReference type="NCBI Taxonomy" id="4217"/>
    <lineage>
        <taxon>Eukaryota</taxon>
        <taxon>Viridiplantae</taxon>
        <taxon>Streptophyta</taxon>
        <taxon>Embryophyta</taxon>
        <taxon>Tracheophyta</taxon>
        <taxon>Spermatophyta</taxon>
        <taxon>Magnoliopsida</taxon>
        <taxon>eudicotyledons</taxon>
        <taxon>Gunneridae</taxon>
        <taxon>Pentapetalae</taxon>
        <taxon>asterids</taxon>
        <taxon>campanulids</taxon>
        <taxon>Asterales</taxon>
        <taxon>Asteraceae</taxon>
        <taxon>Carduoideae</taxon>
        <taxon>Cardueae</taxon>
        <taxon>Arctiinae</taxon>
        <taxon>Arctium</taxon>
    </lineage>
</organism>
<evidence type="ECO:0000313" key="2">
    <source>
        <dbReference type="Proteomes" id="UP001055879"/>
    </source>
</evidence>
<keyword evidence="2" id="KW-1185">Reference proteome</keyword>
<accession>A0ACB9AZR9</accession>
<name>A0ACB9AZR9_ARCLA</name>
<proteinExistence type="predicted"/>
<dbReference type="EMBL" id="CM042053">
    <property type="protein sequence ID" value="KAI3715318.1"/>
    <property type="molecule type" value="Genomic_DNA"/>
</dbReference>
<gene>
    <name evidence="1" type="ORF">L6452_22297</name>
</gene>
<reference evidence="2" key="1">
    <citation type="journal article" date="2022" name="Mol. Ecol. Resour.">
        <title>The genomes of chicory, endive, great burdock and yacon provide insights into Asteraceae palaeo-polyploidization history and plant inulin production.</title>
        <authorList>
            <person name="Fan W."/>
            <person name="Wang S."/>
            <person name="Wang H."/>
            <person name="Wang A."/>
            <person name="Jiang F."/>
            <person name="Liu H."/>
            <person name="Zhao H."/>
            <person name="Xu D."/>
            <person name="Zhang Y."/>
        </authorList>
    </citation>
    <scope>NUCLEOTIDE SEQUENCE [LARGE SCALE GENOMIC DNA]</scope>
    <source>
        <strain evidence="2">cv. Niubang</strain>
    </source>
</reference>
<dbReference type="Proteomes" id="UP001055879">
    <property type="component" value="Linkage Group LG07"/>
</dbReference>
<protein>
    <submittedName>
        <fullName evidence="1">Uncharacterized protein</fullName>
    </submittedName>
</protein>
<evidence type="ECO:0000313" key="1">
    <source>
        <dbReference type="EMBL" id="KAI3715318.1"/>
    </source>
</evidence>
<comment type="caution">
    <text evidence="1">The sequence shown here is derived from an EMBL/GenBank/DDBJ whole genome shotgun (WGS) entry which is preliminary data.</text>
</comment>
<reference evidence="1 2" key="2">
    <citation type="journal article" date="2022" name="Mol. Ecol. Resour.">
        <title>The genomes of chicory, endive, great burdock and yacon provide insights into Asteraceae paleo-polyploidization history and plant inulin production.</title>
        <authorList>
            <person name="Fan W."/>
            <person name="Wang S."/>
            <person name="Wang H."/>
            <person name="Wang A."/>
            <person name="Jiang F."/>
            <person name="Liu H."/>
            <person name="Zhao H."/>
            <person name="Xu D."/>
            <person name="Zhang Y."/>
        </authorList>
    </citation>
    <scope>NUCLEOTIDE SEQUENCE [LARGE SCALE GENOMIC DNA]</scope>
    <source>
        <strain evidence="2">cv. Niubang</strain>
    </source>
</reference>